<dbReference type="EMBL" id="AJIL01000030">
    <property type="protein sequence ID" value="KNF01298.1"/>
    <property type="molecule type" value="Genomic_DNA"/>
</dbReference>
<feature type="compositionally biased region" description="Basic and acidic residues" evidence="1">
    <location>
        <begin position="87"/>
        <end position="106"/>
    </location>
</feature>
<proteinExistence type="predicted"/>
<gene>
    <name evidence="2" type="ORF">PSTG_05395</name>
</gene>
<organism evidence="2 3">
    <name type="scientific">Puccinia striiformis f. sp. tritici PST-78</name>
    <dbReference type="NCBI Taxonomy" id="1165861"/>
    <lineage>
        <taxon>Eukaryota</taxon>
        <taxon>Fungi</taxon>
        <taxon>Dikarya</taxon>
        <taxon>Basidiomycota</taxon>
        <taxon>Pucciniomycotina</taxon>
        <taxon>Pucciniomycetes</taxon>
        <taxon>Pucciniales</taxon>
        <taxon>Pucciniaceae</taxon>
        <taxon>Puccinia</taxon>
    </lineage>
</organism>
<name>A0A0L0VPT2_9BASI</name>
<accession>A0A0L0VPT2</accession>
<evidence type="ECO:0000256" key="1">
    <source>
        <dbReference type="SAM" id="MobiDB-lite"/>
    </source>
</evidence>
<feature type="region of interest" description="Disordered" evidence="1">
    <location>
        <begin position="81"/>
        <end position="113"/>
    </location>
</feature>
<keyword evidence="3" id="KW-1185">Reference proteome</keyword>
<dbReference type="Proteomes" id="UP000054564">
    <property type="component" value="Unassembled WGS sequence"/>
</dbReference>
<dbReference type="AlphaFoldDB" id="A0A0L0VPT2"/>
<evidence type="ECO:0000313" key="3">
    <source>
        <dbReference type="Proteomes" id="UP000054564"/>
    </source>
</evidence>
<comment type="caution">
    <text evidence="2">The sequence shown here is derived from an EMBL/GenBank/DDBJ whole genome shotgun (WGS) entry which is preliminary data.</text>
</comment>
<sequence length="139" mass="15388">MSRQSSSFAEPALLRRGCTLVRPVGRLFNCSVITRMPSWETRTAVSGVPRIPKCGSWGRDPFRVFLLLRLLRELGVMTDPGSIHVGEPGRQHDGSRAGVRDEEATRSRRTGPAQDPYLRVPWVITWEGAAHGQVLVSPA</sequence>
<evidence type="ECO:0000313" key="2">
    <source>
        <dbReference type="EMBL" id="KNF01298.1"/>
    </source>
</evidence>
<protein>
    <submittedName>
        <fullName evidence="2">Uncharacterized protein</fullName>
    </submittedName>
</protein>
<reference evidence="3" key="1">
    <citation type="submission" date="2014-03" db="EMBL/GenBank/DDBJ databases">
        <title>The Genome Sequence of Puccinia striiformis f. sp. tritici PST-78.</title>
        <authorList>
            <consortium name="The Broad Institute Genome Sequencing Platform"/>
            <person name="Cuomo C."/>
            <person name="Hulbert S."/>
            <person name="Chen X."/>
            <person name="Walker B."/>
            <person name="Young S.K."/>
            <person name="Zeng Q."/>
            <person name="Gargeya S."/>
            <person name="Fitzgerald M."/>
            <person name="Haas B."/>
            <person name="Abouelleil A."/>
            <person name="Alvarado L."/>
            <person name="Arachchi H.M."/>
            <person name="Berlin A.M."/>
            <person name="Chapman S.B."/>
            <person name="Goldberg J."/>
            <person name="Griggs A."/>
            <person name="Gujja S."/>
            <person name="Hansen M."/>
            <person name="Howarth C."/>
            <person name="Imamovic A."/>
            <person name="Larimer J."/>
            <person name="McCowan C."/>
            <person name="Montmayeur A."/>
            <person name="Murphy C."/>
            <person name="Neiman D."/>
            <person name="Pearson M."/>
            <person name="Priest M."/>
            <person name="Roberts A."/>
            <person name="Saif S."/>
            <person name="Shea T."/>
            <person name="Sisk P."/>
            <person name="Sykes S."/>
            <person name="Wortman J."/>
            <person name="Nusbaum C."/>
            <person name="Birren B."/>
        </authorList>
    </citation>
    <scope>NUCLEOTIDE SEQUENCE [LARGE SCALE GENOMIC DNA]</scope>
    <source>
        <strain evidence="3">race PST-78</strain>
    </source>
</reference>